<keyword evidence="1" id="KW-0285">Flavoprotein</keyword>
<keyword evidence="4 6" id="KW-0503">Monooxygenase</keyword>
<dbReference type="GO" id="GO:0016705">
    <property type="term" value="F:oxidoreductase activity, acting on paired donors, with incorporation or reduction of molecular oxygen"/>
    <property type="evidence" value="ECO:0007669"/>
    <property type="project" value="InterPro"/>
</dbReference>
<dbReference type="Pfam" id="PF00296">
    <property type="entry name" value="Bac_luciferase"/>
    <property type="match status" value="1"/>
</dbReference>
<evidence type="ECO:0000256" key="2">
    <source>
        <dbReference type="ARBA" id="ARBA00022643"/>
    </source>
</evidence>
<dbReference type="GO" id="GO:0004497">
    <property type="term" value="F:monooxygenase activity"/>
    <property type="evidence" value="ECO:0007669"/>
    <property type="project" value="UniProtKB-KW"/>
</dbReference>
<dbReference type="SUPFAM" id="SSF51679">
    <property type="entry name" value="Bacterial luciferase-like"/>
    <property type="match status" value="1"/>
</dbReference>
<feature type="domain" description="Luciferase-like" evidence="5">
    <location>
        <begin position="32"/>
        <end position="179"/>
    </location>
</feature>
<evidence type="ECO:0000313" key="7">
    <source>
        <dbReference type="Proteomes" id="UP000038010"/>
    </source>
</evidence>
<keyword evidence="7" id="KW-1185">Reference proteome</keyword>
<dbReference type="OrthoDB" id="5561043at2759"/>
<dbReference type="PANTHER" id="PTHR30011:SF16">
    <property type="entry name" value="C2H2 FINGER DOMAIN TRANSCRIPTION FACTOR (EUROFUNG)-RELATED"/>
    <property type="match status" value="1"/>
</dbReference>
<proteinExistence type="predicted"/>
<protein>
    <submittedName>
        <fullName evidence="6">Dimethyl-sulfide monooxygenase</fullName>
    </submittedName>
</protein>
<evidence type="ECO:0000256" key="1">
    <source>
        <dbReference type="ARBA" id="ARBA00022630"/>
    </source>
</evidence>
<evidence type="ECO:0000259" key="5">
    <source>
        <dbReference type="Pfam" id="PF00296"/>
    </source>
</evidence>
<keyword evidence="3" id="KW-0560">Oxidoreductase</keyword>
<dbReference type="RefSeq" id="XP_017994458.1">
    <property type="nucleotide sequence ID" value="XM_018139848.1"/>
</dbReference>
<organism evidence="6 7">
    <name type="scientific">Cyphellophora attinorum</name>
    <dbReference type="NCBI Taxonomy" id="1664694"/>
    <lineage>
        <taxon>Eukaryota</taxon>
        <taxon>Fungi</taxon>
        <taxon>Dikarya</taxon>
        <taxon>Ascomycota</taxon>
        <taxon>Pezizomycotina</taxon>
        <taxon>Eurotiomycetes</taxon>
        <taxon>Chaetothyriomycetidae</taxon>
        <taxon>Chaetothyriales</taxon>
        <taxon>Cyphellophoraceae</taxon>
        <taxon>Cyphellophora</taxon>
    </lineage>
</organism>
<dbReference type="VEuPathDB" id="FungiDB:AB675_11034"/>
<dbReference type="EMBL" id="LFJN01000058">
    <property type="protein sequence ID" value="KPI34495.1"/>
    <property type="molecule type" value="Genomic_DNA"/>
</dbReference>
<accession>A0A0N1H1A9</accession>
<keyword evidence="2" id="KW-0288">FMN</keyword>
<dbReference type="InterPro" id="IPR036661">
    <property type="entry name" value="Luciferase-like_sf"/>
</dbReference>
<comment type="caution">
    <text evidence="6">The sequence shown here is derived from an EMBL/GenBank/DDBJ whole genome shotgun (WGS) entry which is preliminary data.</text>
</comment>
<reference evidence="6 7" key="1">
    <citation type="submission" date="2015-06" db="EMBL/GenBank/DDBJ databases">
        <title>Draft genome of the ant-associated black yeast Phialophora attae CBS 131958.</title>
        <authorList>
            <person name="Moreno L.F."/>
            <person name="Stielow B.J."/>
            <person name="de Hoog S."/>
            <person name="Vicente V.A."/>
            <person name="Weiss V.A."/>
            <person name="de Vries M."/>
            <person name="Cruz L.M."/>
            <person name="Souza E.M."/>
        </authorList>
    </citation>
    <scope>NUCLEOTIDE SEQUENCE [LARGE SCALE GENOMIC DNA]</scope>
    <source>
        <strain evidence="6 7">CBS 131958</strain>
    </source>
</reference>
<dbReference type="InterPro" id="IPR051260">
    <property type="entry name" value="Diverse_substr_monoxygenases"/>
</dbReference>
<dbReference type="PANTHER" id="PTHR30011">
    <property type="entry name" value="ALKANESULFONATE MONOOXYGENASE-RELATED"/>
    <property type="match status" value="1"/>
</dbReference>
<name>A0A0N1H1A9_9EURO</name>
<gene>
    <name evidence="6" type="ORF">AB675_11034</name>
</gene>
<dbReference type="GeneID" id="28731728"/>
<sequence>MAGNAKSMMQLNFFDAACTGSHTAIGQWKDPADNSRTKDRLEYWLWLAQLAERGKITSIFIADSYAGHQTYGGSADASYKGGSHIGKLDPLTIVSAMGAVTKTVSFGITASTSYIAPYALARTFSSLDHLTNGRVGWNIVTSHSTSAAQAFGRDEVVPHDERYAAAEEYMDIVYQLWEKSWEDGAQLFQEEPEMAYDPRKIHKINYEANTTK</sequence>
<dbReference type="Proteomes" id="UP000038010">
    <property type="component" value="Unassembled WGS sequence"/>
</dbReference>
<dbReference type="Gene3D" id="3.20.20.30">
    <property type="entry name" value="Luciferase-like domain"/>
    <property type="match status" value="1"/>
</dbReference>
<dbReference type="AlphaFoldDB" id="A0A0N1H1A9"/>
<dbReference type="InterPro" id="IPR011251">
    <property type="entry name" value="Luciferase-like_dom"/>
</dbReference>
<evidence type="ECO:0000256" key="3">
    <source>
        <dbReference type="ARBA" id="ARBA00023002"/>
    </source>
</evidence>
<evidence type="ECO:0000256" key="4">
    <source>
        <dbReference type="ARBA" id="ARBA00023033"/>
    </source>
</evidence>
<dbReference type="STRING" id="1664694.A0A0N1H1A9"/>
<evidence type="ECO:0000313" key="6">
    <source>
        <dbReference type="EMBL" id="KPI34495.1"/>
    </source>
</evidence>